<dbReference type="Pfam" id="PF00232">
    <property type="entry name" value="Glyco_hydro_1"/>
    <property type="match status" value="1"/>
</dbReference>
<evidence type="ECO:0000313" key="5">
    <source>
        <dbReference type="EMBL" id="CEY56164.1"/>
    </source>
</evidence>
<keyword evidence="3 5" id="KW-0326">Glycosidase</keyword>
<dbReference type="EC" id="3.2.1.21" evidence="5"/>
<dbReference type="EMBL" id="CFGT01000002">
    <property type="protein sequence ID" value="CEY56164.1"/>
    <property type="molecule type" value="Genomic_DNA"/>
</dbReference>
<keyword evidence="2 5" id="KW-0378">Hydrolase</keyword>
<proteinExistence type="inferred from homology"/>
<dbReference type="PRINTS" id="PR00131">
    <property type="entry name" value="GLHYDRLASE1"/>
</dbReference>
<dbReference type="AlphaFoldDB" id="A0A2N9ZYE8"/>
<dbReference type="Gene3D" id="3.20.20.80">
    <property type="entry name" value="Glycosidases"/>
    <property type="match status" value="1"/>
</dbReference>
<evidence type="ECO:0000256" key="2">
    <source>
        <dbReference type="ARBA" id="ARBA00022801"/>
    </source>
</evidence>
<dbReference type="RefSeq" id="WP_050222816.1">
    <property type="nucleotide sequence ID" value="NZ_CFGT01000002.1"/>
</dbReference>
<gene>
    <name evidence="5" type="primary">gmuD</name>
    <name evidence="5" type="ORF">ERS020247_00325</name>
</gene>
<organism evidence="5 6">
    <name type="scientific">Streptococcus pseudopneumoniae</name>
    <dbReference type="NCBI Taxonomy" id="257758"/>
    <lineage>
        <taxon>Bacteria</taxon>
        <taxon>Bacillati</taxon>
        <taxon>Bacillota</taxon>
        <taxon>Bacilli</taxon>
        <taxon>Lactobacillales</taxon>
        <taxon>Streptococcaceae</taxon>
        <taxon>Streptococcus</taxon>
    </lineage>
</organism>
<reference evidence="5 6" key="1">
    <citation type="submission" date="2015-03" db="EMBL/GenBank/DDBJ databases">
        <authorList>
            <consortium name="Pathogen Informatics"/>
        </authorList>
    </citation>
    <scope>NUCLEOTIDE SEQUENCE [LARGE SCALE GENOMIC DNA]</scope>
    <source>
        <strain evidence="5 6">SMRU737</strain>
    </source>
</reference>
<dbReference type="InterPro" id="IPR017853">
    <property type="entry name" value="GH"/>
</dbReference>
<dbReference type="InterPro" id="IPR001360">
    <property type="entry name" value="Glyco_hydro_1"/>
</dbReference>
<evidence type="ECO:0000256" key="1">
    <source>
        <dbReference type="ARBA" id="ARBA00010838"/>
    </source>
</evidence>
<evidence type="ECO:0000313" key="6">
    <source>
        <dbReference type="Proteomes" id="UP000048179"/>
    </source>
</evidence>
<dbReference type="GO" id="GO:0005829">
    <property type="term" value="C:cytosol"/>
    <property type="evidence" value="ECO:0007669"/>
    <property type="project" value="TreeGrafter"/>
</dbReference>
<sequence length="459" mass="53087">MLRFPKDFVWGSSTSGPQTEGCIAGDGKGDNLWDYWFQVEPNRYYNGIGPDKTSTFYENWEKDIELLLETGHTAFRTSIQWSRIFPQGRGEVNPQGADFYRKVLEAIKAKGISLLVNLYHFDLPFALQEAGDGWENKATVSAYEDYARFCFETYGDLVDQWITFNEPIVPVEFGYFYDAHYPHKVDAEAAVKVAYHTQLASSRAVKACHELLPDSKIGIVLNLTPAYPRSQHPADVKAARIADLFQAQSFLDPSVLGTYPQELVEILHEYGLLPDATEEELELIRDNTVDFLGVNYYQPLRVMAPRFAKNPESPLLPEHFYEPYVMPGRKINPHRGWEIYEQGIYDIAQNIKENYGNIEWMLTENGMGVEGEEKFRENGMIQDDYRIDFVKAHLRELHRAIEDGANCKGYLIWTFIDCWSWLNSYKNRYGLVELDLETQERRLKKSGYWFKELSDNNGF</sequence>
<dbReference type="FunFam" id="3.20.20.80:FF:000004">
    <property type="entry name" value="Beta-glucosidase 6-phospho-beta-glucosidase"/>
    <property type="match status" value="1"/>
</dbReference>
<evidence type="ECO:0000256" key="4">
    <source>
        <dbReference type="RuleBase" id="RU003690"/>
    </source>
</evidence>
<dbReference type="SUPFAM" id="SSF51445">
    <property type="entry name" value="(Trans)glycosidases"/>
    <property type="match status" value="1"/>
</dbReference>
<dbReference type="GO" id="GO:0008706">
    <property type="term" value="F:6-phospho-beta-glucosidase activity"/>
    <property type="evidence" value="ECO:0007669"/>
    <property type="project" value="UniProtKB-EC"/>
</dbReference>
<comment type="similarity">
    <text evidence="1 4">Belongs to the glycosyl hydrolase 1 family.</text>
</comment>
<dbReference type="EC" id="3.2.1.86" evidence="5"/>
<dbReference type="GO" id="GO:0016052">
    <property type="term" value="P:carbohydrate catabolic process"/>
    <property type="evidence" value="ECO:0007669"/>
    <property type="project" value="TreeGrafter"/>
</dbReference>
<protein>
    <submittedName>
        <fullName evidence="5">Glycosyl hydrolase</fullName>
        <ecNumber evidence="5">3.2.1.21</ecNumber>
        <ecNumber evidence="5">3.2.1.86</ecNumber>
    </submittedName>
</protein>
<dbReference type="Proteomes" id="UP000048179">
    <property type="component" value="Unassembled WGS sequence"/>
</dbReference>
<dbReference type="PANTHER" id="PTHR10353:SF139">
    <property type="entry name" value="6-PHOSPHO-BETA-GLUCOSIDASE GMUD"/>
    <property type="match status" value="1"/>
</dbReference>
<name>A0A2N9ZYE8_9STRE</name>
<dbReference type="PANTHER" id="PTHR10353">
    <property type="entry name" value="GLYCOSYL HYDROLASE"/>
    <property type="match status" value="1"/>
</dbReference>
<accession>A0A2N9ZYE8</accession>
<evidence type="ECO:0000256" key="3">
    <source>
        <dbReference type="ARBA" id="ARBA00023295"/>
    </source>
</evidence>